<keyword evidence="3" id="KW-0732">Signal</keyword>
<proteinExistence type="predicted"/>
<dbReference type="OrthoDB" id="3265004at2759"/>
<dbReference type="EMBL" id="NHYE01005299">
    <property type="protein sequence ID" value="PPQ74965.1"/>
    <property type="molecule type" value="Genomic_DNA"/>
</dbReference>
<name>A0A409W8Z4_9AGAR</name>
<dbReference type="Proteomes" id="UP000284706">
    <property type="component" value="Unassembled WGS sequence"/>
</dbReference>
<reference evidence="4 5" key="1">
    <citation type="journal article" date="2018" name="Evol. Lett.">
        <title>Horizontal gene cluster transfer increased hallucinogenic mushroom diversity.</title>
        <authorList>
            <person name="Reynolds H.T."/>
            <person name="Vijayakumar V."/>
            <person name="Gluck-Thaler E."/>
            <person name="Korotkin H.B."/>
            <person name="Matheny P.B."/>
            <person name="Slot J.C."/>
        </authorList>
    </citation>
    <scope>NUCLEOTIDE SEQUENCE [LARGE SCALE GENOMIC DNA]</scope>
    <source>
        <strain evidence="4 5">SRW20</strain>
    </source>
</reference>
<dbReference type="STRING" id="231916.A0A409W8Z4"/>
<comment type="caution">
    <text evidence="4">The sequence shown here is derived from an EMBL/GenBank/DDBJ whole genome shotgun (WGS) entry which is preliminary data.</text>
</comment>
<gene>
    <name evidence="4" type="ORF">CVT26_011681</name>
</gene>
<accession>A0A409W8Z4</accession>
<evidence type="ECO:0000313" key="4">
    <source>
        <dbReference type="EMBL" id="PPQ74965.1"/>
    </source>
</evidence>
<dbReference type="AlphaFoldDB" id="A0A409W8Z4"/>
<evidence type="ECO:0000256" key="2">
    <source>
        <dbReference type="SAM" id="Phobius"/>
    </source>
</evidence>
<keyword evidence="2" id="KW-1133">Transmembrane helix</keyword>
<feature type="transmembrane region" description="Helical" evidence="2">
    <location>
        <begin position="202"/>
        <end position="223"/>
    </location>
</feature>
<keyword evidence="2" id="KW-0812">Transmembrane</keyword>
<feature type="transmembrane region" description="Helical" evidence="2">
    <location>
        <begin position="158"/>
        <end position="182"/>
    </location>
</feature>
<evidence type="ECO:0000256" key="3">
    <source>
        <dbReference type="SAM" id="SignalP"/>
    </source>
</evidence>
<feature type="region of interest" description="Disordered" evidence="1">
    <location>
        <begin position="244"/>
        <end position="264"/>
    </location>
</feature>
<dbReference type="InParanoid" id="A0A409W8Z4"/>
<evidence type="ECO:0000256" key="1">
    <source>
        <dbReference type="SAM" id="MobiDB-lite"/>
    </source>
</evidence>
<sequence length="281" mass="30411">MVMLTITVLYALYMTDTGIDCYALDWQFIRNGESALTIFTAPIYFPLGPSLARDVAANLSAILADALMIWRCFQVWDRSLRVVAVPLILWGLEIAAAITAQVLLVSFGQFESVEQATAANAVSTALVFLVLATSALTTILIAYRIISLSKGTMNRTKFELILDIIVQSSSAYAILFLVIGVMNLVEVLSSSSNLGLAAAGSYIDPFATVVPGLSTTVMVARIARLPQDATFPMTTSVHVSNLQFRESQKEENTNDAPNIGGPSLLEMSVERGSLSWEKSMV</sequence>
<feature type="signal peptide" evidence="3">
    <location>
        <begin position="1"/>
        <end position="18"/>
    </location>
</feature>
<organism evidence="4 5">
    <name type="scientific">Gymnopilus dilepis</name>
    <dbReference type="NCBI Taxonomy" id="231916"/>
    <lineage>
        <taxon>Eukaryota</taxon>
        <taxon>Fungi</taxon>
        <taxon>Dikarya</taxon>
        <taxon>Basidiomycota</taxon>
        <taxon>Agaricomycotina</taxon>
        <taxon>Agaricomycetes</taxon>
        <taxon>Agaricomycetidae</taxon>
        <taxon>Agaricales</taxon>
        <taxon>Agaricineae</taxon>
        <taxon>Hymenogastraceae</taxon>
        <taxon>Gymnopilus</taxon>
    </lineage>
</organism>
<keyword evidence="5" id="KW-1185">Reference proteome</keyword>
<feature type="transmembrane region" description="Helical" evidence="2">
    <location>
        <begin position="125"/>
        <end position="146"/>
    </location>
</feature>
<feature type="chain" id="PRO_5019464473" evidence="3">
    <location>
        <begin position="19"/>
        <end position="281"/>
    </location>
</feature>
<evidence type="ECO:0000313" key="5">
    <source>
        <dbReference type="Proteomes" id="UP000284706"/>
    </source>
</evidence>
<protein>
    <submittedName>
        <fullName evidence="4">Uncharacterized protein</fullName>
    </submittedName>
</protein>
<feature type="transmembrane region" description="Helical" evidence="2">
    <location>
        <begin position="80"/>
        <end position="105"/>
    </location>
</feature>
<keyword evidence="2" id="KW-0472">Membrane</keyword>